<evidence type="ECO:0000256" key="3">
    <source>
        <dbReference type="PIRSR" id="PIRSR004848-1"/>
    </source>
</evidence>
<comment type="similarity">
    <text evidence="2 4">Belongs to the pyridoxal phosphate-binding protein YggS/PROSC family.</text>
</comment>
<gene>
    <name evidence="6" type="ORF">CONCODRAFT_7726</name>
</gene>
<feature type="domain" description="Alanine racemase N-terminal" evidence="5">
    <location>
        <begin position="13"/>
        <end position="234"/>
    </location>
</feature>
<dbReference type="CDD" id="cd06822">
    <property type="entry name" value="PLPDE_III_YBL036c_euk"/>
    <property type="match status" value="1"/>
</dbReference>
<dbReference type="OMA" id="PLEWHMI"/>
<dbReference type="InterPro" id="IPR011078">
    <property type="entry name" value="PyrdxlP_homeostasis"/>
</dbReference>
<evidence type="ECO:0000313" key="6">
    <source>
        <dbReference type="EMBL" id="KXN69778.1"/>
    </source>
</evidence>
<feature type="modified residue" description="N6-(pyridoxal phosphate)lysine" evidence="2 3">
    <location>
        <position position="39"/>
    </location>
</feature>
<sequence>MSTTRVNEVQDNLNEVKLRVNKASEVSGKPLPRLVAVSKTKPVEDLLAAYDLGQRHFGENYVQELIEKSEKLPKDINWHYIGALQSNKIKPLTQISNLYAIETLDSAKKAQKLNSFWEGESKLNVFIQVNTSNEDNKNGIDGEEIDNIAAHILKECPKLNLMGLMTIGSVYNSVNANEEGINPDFEELVKLKATLDTKYNINLELSMGMSSDFEQAILQGSTSVRVGSDIFGARNYPPKN</sequence>
<proteinExistence type="inferred from homology"/>
<protein>
    <recommendedName>
        <fullName evidence="2">Pyridoxal phosphate homeostasis protein</fullName>
        <shortName evidence="2">PLP homeostasis protein</shortName>
    </recommendedName>
</protein>
<name>A0A137P424_CONC2</name>
<evidence type="ECO:0000256" key="4">
    <source>
        <dbReference type="RuleBase" id="RU004514"/>
    </source>
</evidence>
<evidence type="ECO:0000256" key="2">
    <source>
        <dbReference type="HAMAP-Rule" id="MF_03225"/>
    </source>
</evidence>
<evidence type="ECO:0000256" key="1">
    <source>
        <dbReference type="ARBA" id="ARBA00022898"/>
    </source>
</evidence>
<evidence type="ECO:0000313" key="7">
    <source>
        <dbReference type="Proteomes" id="UP000070444"/>
    </source>
</evidence>
<dbReference type="GO" id="GO:0030170">
    <property type="term" value="F:pyridoxal phosphate binding"/>
    <property type="evidence" value="ECO:0007669"/>
    <property type="project" value="UniProtKB-UniRule"/>
</dbReference>
<dbReference type="InterPro" id="IPR001608">
    <property type="entry name" value="Ala_racemase_N"/>
</dbReference>
<comment type="cofactor">
    <cofactor evidence="3">
        <name>pyridoxal 5'-phosphate</name>
        <dbReference type="ChEBI" id="CHEBI:597326"/>
    </cofactor>
</comment>
<dbReference type="GO" id="GO:0042816">
    <property type="term" value="P:vitamin B6 metabolic process"/>
    <property type="evidence" value="ECO:0007669"/>
    <property type="project" value="EnsemblFungi"/>
</dbReference>
<organism evidence="6 7">
    <name type="scientific">Conidiobolus coronatus (strain ATCC 28846 / CBS 209.66 / NRRL 28638)</name>
    <name type="common">Delacroixia coronata</name>
    <dbReference type="NCBI Taxonomy" id="796925"/>
    <lineage>
        <taxon>Eukaryota</taxon>
        <taxon>Fungi</taxon>
        <taxon>Fungi incertae sedis</taxon>
        <taxon>Zoopagomycota</taxon>
        <taxon>Entomophthoromycotina</taxon>
        <taxon>Entomophthoromycetes</taxon>
        <taxon>Entomophthorales</taxon>
        <taxon>Ancylistaceae</taxon>
        <taxon>Conidiobolus</taxon>
    </lineage>
</organism>
<dbReference type="Proteomes" id="UP000070444">
    <property type="component" value="Unassembled WGS sequence"/>
</dbReference>
<dbReference type="EMBL" id="KQ964523">
    <property type="protein sequence ID" value="KXN69778.1"/>
    <property type="molecule type" value="Genomic_DNA"/>
</dbReference>
<dbReference type="PIRSF" id="PIRSF004848">
    <property type="entry name" value="YBL036c_PLPDEIII"/>
    <property type="match status" value="1"/>
</dbReference>
<dbReference type="PANTHER" id="PTHR10146:SF14">
    <property type="entry name" value="PYRIDOXAL PHOSPHATE HOMEOSTASIS PROTEIN"/>
    <property type="match status" value="1"/>
</dbReference>
<dbReference type="FunFam" id="3.20.20.10:FF:000007">
    <property type="entry name" value="Pyridoxal phosphate homeostasis protein"/>
    <property type="match status" value="1"/>
</dbReference>
<dbReference type="HAMAP" id="MF_02087">
    <property type="entry name" value="PLP_homeostasis"/>
    <property type="match status" value="1"/>
</dbReference>
<dbReference type="PANTHER" id="PTHR10146">
    <property type="entry name" value="PROLINE SYNTHETASE CO-TRANSCRIBED BACTERIAL HOMOLOG PROTEIN"/>
    <property type="match status" value="1"/>
</dbReference>
<comment type="function">
    <text evidence="2">Pyridoxal 5'-phosphate (PLP)-binding protein, which may be involved in intracellular homeostatic regulation of pyridoxal 5'-phosphate (PLP), the active form of vitamin B6.</text>
</comment>
<dbReference type="Pfam" id="PF01168">
    <property type="entry name" value="Ala_racemase_N"/>
    <property type="match status" value="1"/>
</dbReference>
<reference evidence="6 7" key="1">
    <citation type="journal article" date="2015" name="Genome Biol. Evol.">
        <title>Phylogenomic analyses indicate that early fungi evolved digesting cell walls of algal ancestors of land plants.</title>
        <authorList>
            <person name="Chang Y."/>
            <person name="Wang S."/>
            <person name="Sekimoto S."/>
            <person name="Aerts A.L."/>
            <person name="Choi C."/>
            <person name="Clum A."/>
            <person name="LaButti K.M."/>
            <person name="Lindquist E.A."/>
            <person name="Yee Ngan C."/>
            <person name="Ohm R.A."/>
            <person name="Salamov A.A."/>
            <person name="Grigoriev I.V."/>
            <person name="Spatafora J.W."/>
            <person name="Berbee M.L."/>
        </authorList>
    </citation>
    <scope>NUCLEOTIDE SEQUENCE [LARGE SCALE GENOMIC DNA]</scope>
    <source>
        <strain evidence="6 7">NRRL 28638</strain>
    </source>
</reference>
<evidence type="ECO:0000259" key="5">
    <source>
        <dbReference type="Pfam" id="PF01168"/>
    </source>
</evidence>
<dbReference type="OrthoDB" id="10264196at2759"/>
<dbReference type="SUPFAM" id="SSF51419">
    <property type="entry name" value="PLP-binding barrel"/>
    <property type="match status" value="1"/>
</dbReference>
<dbReference type="AlphaFoldDB" id="A0A137P424"/>
<keyword evidence="7" id="KW-1185">Reference proteome</keyword>
<dbReference type="STRING" id="796925.A0A137P424"/>
<dbReference type="InterPro" id="IPR029066">
    <property type="entry name" value="PLP-binding_barrel"/>
</dbReference>
<keyword evidence="1 2" id="KW-0663">Pyridoxal phosphate</keyword>
<dbReference type="Gene3D" id="3.20.20.10">
    <property type="entry name" value="Alanine racemase"/>
    <property type="match status" value="1"/>
</dbReference>
<accession>A0A137P424</accession>
<dbReference type="NCBIfam" id="TIGR00044">
    <property type="entry name" value="YggS family pyridoxal phosphate-dependent enzyme"/>
    <property type="match status" value="1"/>
</dbReference>